<feature type="domain" description="ABC transmembrane type-1" evidence="6">
    <location>
        <begin position="24"/>
        <end position="99"/>
    </location>
</feature>
<evidence type="ECO:0000259" key="6">
    <source>
        <dbReference type="PROSITE" id="PS50929"/>
    </source>
</evidence>
<dbReference type="PROSITE" id="PS50929">
    <property type="entry name" value="ABC_TM1F"/>
    <property type="match status" value="1"/>
</dbReference>
<feature type="non-terminal residue" evidence="7">
    <location>
        <position position="99"/>
    </location>
</feature>
<evidence type="ECO:0000256" key="5">
    <source>
        <dbReference type="SAM" id="Phobius"/>
    </source>
</evidence>
<evidence type="ECO:0000256" key="3">
    <source>
        <dbReference type="ARBA" id="ARBA00022989"/>
    </source>
</evidence>
<dbReference type="InterPro" id="IPR036640">
    <property type="entry name" value="ABC1_TM_sf"/>
</dbReference>
<dbReference type="EMBL" id="NIXT01000203">
    <property type="protein sequence ID" value="OXE33794.1"/>
    <property type="molecule type" value="Genomic_DNA"/>
</dbReference>
<dbReference type="SUPFAM" id="SSF90123">
    <property type="entry name" value="ABC transporter transmembrane region"/>
    <property type="match status" value="1"/>
</dbReference>
<evidence type="ECO:0000313" key="8">
    <source>
        <dbReference type="Proteomes" id="UP000214596"/>
    </source>
</evidence>
<protein>
    <recommendedName>
        <fullName evidence="6">ABC transmembrane type-1 domain-containing protein</fullName>
    </recommendedName>
</protein>
<reference evidence="7 8" key="1">
    <citation type="journal article" date="2017" name="Appl. Environ. Microbiol.">
        <title>Parallel evolution of two clades of a major Atlantic endemic Vibrio parahaemolyticus pathogen lineage by independent acquisition of related pathogenicity islands.</title>
        <authorList>
            <person name="Xu F."/>
            <person name="Gonzalez-Escalona N."/>
            <person name="Drees K.P."/>
            <person name="Sebra R.P."/>
            <person name="Cooper V.S."/>
            <person name="Jones S.H."/>
            <person name="Whistler C.A."/>
        </authorList>
    </citation>
    <scope>NUCLEOTIDE SEQUENCE [LARGE SCALE GENOMIC DNA]</scope>
    <source>
        <strain evidence="7 8">MAVP-3</strain>
    </source>
</reference>
<organism evidence="7 8">
    <name type="scientific">Vibrio parahaemolyticus</name>
    <dbReference type="NCBI Taxonomy" id="670"/>
    <lineage>
        <taxon>Bacteria</taxon>
        <taxon>Pseudomonadati</taxon>
        <taxon>Pseudomonadota</taxon>
        <taxon>Gammaproteobacteria</taxon>
        <taxon>Vibrionales</taxon>
        <taxon>Vibrionaceae</taxon>
        <taxon>Vibrio</taxon>
    </lineage>
</organism>
<dbReference type="Gene3D" id="1.20.1560.10">
    <property type="entry name" value="ABC transporter type 1, transmembrane domain"/>
    <property type="match status" value="1"/>
</dbReference>
<dbReference type="InterPro" id="IPR011527">
    <property type="entry name" value="ABC1_TM_dom"/>
</dbReference>
<comment type="subcellular location">
    <subcellularLocation>
        <location evidence="1">Cell membrane</location>
        <topology evidence="1">Multi-pass membrane protein</topology>
    </subcellularLocation>
</comment>
<keyword evidence="2 5" id="KW-0812">Transmembrane</keyword>
<dbReference type="GO" id="GO:0005886">
    <property type="term" value="C:plasma membrane"/>
    <property type="evidence" value="ECO:0007669"/>
    <property type="project" value="UniProtKB-SubCell"/>
</dbReference>
<sequence>MKQTSTFKRLLSYPLSQPKPMIKGLALLFIAALASASGPWLIQYFIDEHIAKGDYSRNVLIALALGYVSLQVISATFQYLQSLQFSMVATNTIKTIRKQ</sequence>
<comment type="caution">
    <text evidence="7">The sequence shown here is derived from an EMBL/GenBank/DDBJ whole genome shotgun (WGS) entry which is preliminary data.</text>
</comment>
<dbReference type="Proteomes" id="UP000214596">
    <property type="component" value="Unassembled WGS sequence"/>
</dbReference>
<name>A0A227JH85_VIBPH</name>
<evidence type="ECO:0000313" key="7">
    <source>
        <dbReference type="EMBL" id="OXE33794.1"/>
    </source>
</evidence>
<keyword evidence="3 5" id="KW-1133">Transmembrane helix</keyword>
<keyword evidence="4 5" id="KW-0472">Membrane</keyword>
<proteinExistence type="predicted"/>
<evidence type="ECO:0000256" key="2">
    <source>
        <dbReference type="ARBA" id="ARBA00022692"/>
    </source>
</evidence>
<feature type="transmembrane region" description="Helical" evidence="5">
    <location>
        <begin position="60"/>
        <end position="80"/>
    </location>
</feature>
<gene>
    <name evidence="7" type="ORF">CA163_05665</name>
</gene>
<accession>A0A227JH85</accession>
<dbReference type="GO" id="GO:0005524">
    <property type="term" value="F:ATP binding"/>
    <property type="evidence" value="ECO:0007669"/>
    <property type="project" value="InterPro"/>
</dbReference>
<dbReference type="GO" id="GO:0140359">
    <property type="term" value="F:ABC-type transporter activity"/>
    <property type="evidence" value="ECO:0007669"/>
    <property type="project" value="InterPro"/>
</dbReference>
<evidence type="ECO:0000256" key="4">
    <source>
        <dbReference type="ARBA" id="ARBA00023136"/>
    </source>
</evidence>
<dbReference type="AlphaFoldDB" id="A0A227JH85"/>
<evidence type="ECO:0000256" key="1">
    <source>
        <dbReference type="ARBA" id="ARBA00004651"/>
    </source>
</evidence>